<dbReference type="CDD" id="cd00233">
    <property type="entry name" value="VIP2"/>
    <property type="match status" value="1"/>
</dbReference>
<dbReference type="GO" id="GO:0005576">
    <property type="term" value="C:extracellular region"/>
    <property type="evidence" value="ECO:0007669"/>
    <property type="project" value="InterPro"/>
</dbReference>
<dbReference type="InterPro" id="IPR003540">
    <property type="entry name" value="ADP-ribosyltransferase"/>
</dbReference>
<protein>
    <submittedName>
        <fullName evidence="3">Iota toxin protein Ia</fullName>
    </submittedName>
</protein>
<feature type="domain" description="ADP ribosyltransferase" evidence="2">
    <location>
        <begin position="267"/>
        <end position="457"/>
    </location>
</feature>
<dbReference type="InterPro" id="IPR016013">
    <property type="entry name" value="Binary_toxinA_clost-typ"/>
</dbReference>
<organism evidence="3 4">
    <name type="scientific">Clostridium porci</name>
    <dbReference type="NCBI Taxonomy" id="2605778"/>
    <lineage>
        <taxon>Bacteria</taxon>
        <taxon>Bacillati</taxon>
        <taxon>Bacillota</taxon>
        <taxon>Clostridia</taxon>
        <taxon>Eubacteriales</taxon>
        <taxon>Clostridiaceae</taxon>
        <taxon>Clostridium</taxon>
    </lineage>
</organism>
<dbReference type="PROSITE" id="PS51996">
    <property type="entry name" value="TR_MART"/>
    <property type="match status" value="2"/>
</dbReference>
<dbReference type="AlphaFoldDB" id="A0A7X2TCT9"/>
<reference evidence="3 4" key="1">
    <citation type="submission" date="2019-08" db="EMBL/GenBank/DDBJ databases">
        <title>In-depth cultivation of the pig gut microbiome towards novel bacterial diversity and tailored functional studies.</title>
        <authorList>
            <person name="Wylensek D."/>
            <person name="Hitch T.C.A."/>
            <person name="Clavel T."/>
        </authorList>
    </citation>
    <scope>NUCLEOTIDE SEQUENCE [LARGE SCALE GENOMIC DNA]</scope>
    <source>
        <strain evidence="3 4">WCA-389-WT-23D1</strain>
    </source>
</reference>
<feature type="chain" id="PRO_5030911768" evidence="1">
    <location>
        <begin position="30"/>
        <end position="459"/>
    </location>
</feature>
<evidence type="ECO:0000256" key="1">
    <source>
        <dbReference type="SAM" id="SignalP"/>
    </source>
</evidence>
<dbReference type="PRINTS" id="PR01390">
    <property type="entry name" value="BINARYTOXINA"/>
</dbReference>
<feature type="domain" description="ADP ribosyltransferase" evidence="2">
    <location>
        <begin position="62"/>
        <end position="253"/>
    </location>
</feature>
<dbReference type="SUPFAM" id="SSF56399">
    <property type="entry name" value="ADP-ribosylation"/>
    <property type="match status" value="2"/>
</dbReference>
<dbReference type="RefSeq" id="WP_154472643.1">
    <property type="nucleotide sequence ID" value="NZ_VUMD01000009.1"/>
</dbReference>
<dbReference type="Gene3D" id="3.90.176.10">
    <property type="entry name" value="Toxin ADP-ribosyltransferase, Chain A, domain 1"/>
    <property type="match status" value="2"/>
</dbReference>
<gene>
    <name evidence="3" type="ORF">FYJ39_11635</name>
</gene>
<evidence type="ECO:0000313" key="4">
    <source>
        <dbReference type="Proteomes" id="UP000429958"/>
    </source>
</evidence>
<keyword evidence="1" id="KW-0732">Signal</keyword>
<keyword evidence="4" id="KW-1185">Reference proteome</keyword>
<dbReference type="Proteomes" id="UP000429958">
    <property type="component" value="Unassembled WGS sequence"/>
</dbReference>
<accession>A0A7X2TCT9</accession>
<comment type="caution">
    <text evidence="3">The sequence shown here is derived from an EMBL/GenBank/DDBJ whole genome shotgun (WGS) entry which is preliminary data.</text>
</comment>
<dbReference type="EMBL" id="VUMD01000009">
    <property type="protein sequence ID" value="MSS37207.1"/>
    <property type="molecule type" value="Genomic_DNA"/>
</dbReference>
<name>A0A7X2TCT9_9CLOT</name>
<sequence length="459" mass="52214">MKPFKNRCISRLLILNLLLASLLTNTTYARDLHRYTCQTANNHISRGMTERPEDFLKDKEKAEAWERKEAERIEKTLEKPEREALESFKKDSVELTKYSQTRNYFYDYQIEANEREKEYKELKNAVSKNKIDKPMFVYYFESPENFAYKKEIRTTAQNEISLEKFNEFKDTIQDKLFKQDGFKDISLYEPGKGDEKPTPLLIHLKLPVNTGMLPYTTSEGVSTLIEQGYSIKVDKVVRVVLEGKQYIKAEASVVSSLDFKDDVSKGDAWGKANYSNWSNHLTANELADVNDYMRGGYTAINNYLIANGPANNPNAELDAKITNLENALKREPLPSNLIVYRRSGPQEFGLTLTSPEYDFNKEANVAAFKEKWEGQTLSYPNFISTSISSVNMSAFAKRKIVLRIALPKGTSGAYVSALPGYGGEYEVLLNHGSSFKINKIDTFKDGATTKLIVDATLIP</sequence>
<evidence type="ECO:0000259" key="2">
    <source>
        <dbReference type="Pfam" id="PF03496"/>
    </source>
</evidence>
<evidence type="ECO:0000313" key="3">
    <source>
        <dbReference type="EMBL" id="MSS37207.1"/>
    </source>
</evidence>
<dbReference type="Pfam" id="PF03496">
    <property type="entry name" value="ADPrib_exo_Tox"/>
    <property type="match status" value="2"/>
</dbReference>
<feature type="signal peptide" evidence="1">
    <location>
        <begin position="1"/>
        <end position="29"/>
    </location>
</feature>
<proteinExistence type="predicted"/>